<dbReference type="Pfam" id="PF20995">
    <property type="entry name" value="Tla3_C"/>
    <property type="match status" value="1"/>
</dbReference>
<keyword evidence="1" id="KW-0812">Transmembrane</keyword>
<evidence type="ECO:0000259" key="2">
    <source>
        <dbReference type="Pfam" id="PF11394"/>
    </source>
</evidence>
<accession>A0A4P7D0M8</accession>
<dbReference type="EMBL" id="CP038149">
    <property type="protein sequence ID" value="QBQ99933.1"/>
    <property type="molecule type" value="Genomic_DNA"/>
</dbReference>
<dbReference type="RefSeq" id="WP_134753124.1">
    <property type="nucleotide sequence ID" value="NZ_CP038149.1"/>
</dbReference>
<reference evidence="4 5" key="1">
    <citation type="submission" date="2019-03" db="EMBL/GenBank/DDBJ databases">
        <title>Paraburkholderia sp. 7MH5, isolated from subtropical forest soil.</title>
        <authorList>
            <person name="Gao Z.-H."/>
            <person name="Qiu L.-H."/>
        </authorList>
    </citation>
    <scope>NUCLEOTIDE SEQUENCE [LARGE SCALE GENOMIC DNA]</scope>
    <source>
        <strain evidence="4 5">7MH5</strain>
    </source>
</reference>
<evidence type="ECO:0000259" key="3">
    <source>
        <dbReference type="Pfam" id="PF20995"/>
    </source>
</evidence>
<dbReference type="Proteomes" id="UP000295727">
    <property type="component" value="Chromosome 2"/>
</dbReference>
<dbReference type="OrthoDB" id="8837296at2"/>
<keyword evidence="1" id="KW-1133">Transmembrane helix</keyword>
<evidence type="ECO:0000256" key="1">
    <source>
        <dbReference type="SAM" id="Phobius"/>
    </source>
</evidence>
<proteinExistence type="predicted"/>
<dbReference type="InterPro" id="IPR048303">
    <property type="entry name" value="Tla3_C"/>
</dbReference>
<keyword evidence="1" id="KW-0472">Membrane</keyword>
<dbReference type="KEGG" id="ppai:E1956_22705"/>
<dbReference type="Pfam" id="PF11394">
    <property type="entry name" value="Tla3_N"/>
    <property type="match status" value="1"/>
</dbReference>
<keyword evidence="5" id="KW-1185">Reference proteome</keyword>
<sequence length="625" mass="68315">MGGTFHLTFFRKDLRRGSVSGPFRSIALMLRGSPASGPLRHAFADPSSASGNNLASAVSRHPYRNLTNSEGRDARLDRWINGEQIAPRGFPKLFSSAMGLSCPVRDAVDRLVGVHHDGPFQRRVRNGKLRQGMMRKLVWGSLAGAACVALLFFGALKVRPANAATVDTASQHESSGNPLAAADDTPIVAPDRLELRAVGIRVDKWAQTQVWDMLKKQTDAYRSVLPADAGSYAASRDLVQSQADRALGSSFKYSAGEGVERWPVPVIIFGPPKASDIDNKIANFITANRQAASLAQHMFLTAQAVNVTNPQAQIDWLFDFFAKNPQVPQVLIYGFDGAAVRTWFEHVSLPEGQFVPSQFDAMVGLLVSRTDRVDAYMRPFVSNDPEDAGPDDRQYDTIKLANFFWNVNSEPKPGLDVSPPSVAHWQSKLPLLAQSLDSKGPGTFKPDPWFPARWARWQLDEFDREPMLGYLHKPVAVRLTDASGQPLKASATAAALREGWEKVQAQLPNNGKVARVFFDSVATPAVFPLLHSLAMEDGLDPTSITEGFDVGHRIGNVGIMGSMVGIAMSTMASYDVGQGSVTVNMTPDGQLHFILVTPPDEAEKAANTERRQLPADPFRHLMPRV</sequence>
<evidence type="ECO:0000313" key="5">
    <source>
        <dbReference type="Proteomes" id="UP000295727"/>
    </source>
</evidence>
<gene>
    <name evidence="4" type="ORF">E1956_22705</name>
</gene>
<organism evidence="4 5">
    <name type="scientific">Paraburkholderia pallida</name>
    <dbReference type="NCBI Taxonomy" id="2547399"/>
    <lineage>
        <taxon>Bacteria</taxon>
        <taxon>Pseudomonadati</taxon>
        <taxon>Pseudomonadota</taxon>
        <taxon>Betaproteobacteria</taxon>
        <taxon>Burkholderiales</taxon>
        <taxon>Burkholderiaceae</taxon>
        <taxon>Paraburkholderia</taxon>
    </lineage>
</organism>
<name>A0A4P7D0M8_9BURK</name>
<feature type="transmembrane region" description="Helical" evidence="1">
    <location>
        <begin position="137"/>
        <end position="156"/>
    </location>
</feature>
<protein>
    <submittedName>
        <fullName evidence="4">DUF2875 domain-containing protein</fullName>
    </submittedName>
</protein>
<dbReference type="AlphaFoldDB" id="A0A4P7D0M8"/>
<feature type="domain" description="Type VI lipase adapter protein Tla3 C-terminal" evidence="3">
    <location>
        <begin position="468"/>
        <end position="598"/>
    </location>
</feature>
<evidence type="ECO:0000313" key="4">
    <source>
        <dbReference type="EMBL" id="QBQ99933.1"/>
    </source>
</evidence>
<feature type="domain" description="Type VI lipase adapter protein Tla3 N-terminal" evidence="2">
    <location>
        <begin position="193"/>
        <end position="343"/>
    </location>
</feature>
<dbReference type="InterPro" id="IPR021531">
    <property type="entry name" value="Tla3_N"/>
</dbReference>